<reference evidence="1 2" key="2">
    <citation type="journal article" date="2019" name="G3 (Bethesda)">
        <title>Hybrid Assembly of the Genome of the Entomopathogenic Nematode Steinernema carpocapsae Identifies the X-Chromosome.</title>
        <authorList>
            <person name="Serra L."/>
            <person name="Macchietto M."/>
            <person name="Macias-Munoz A."/>
            <person name="McGill C.J."/>
            <person name="Rodriguez I.M."/>
            <person name="Rodriguez B."/>
            <person name="Murad R."/>
            <person name="Mortazavi A."/>
        </authorList>
    </citation>
    <scope>NUCLEOTIDE SEQUENCE [LARGE SCALE GENOMIC DNA]</scope>
    <source>
        <strain evidence="1 2">ALL</strain>
    </source>
</reference>
<reference evidence="1 2" key="1">
    <citation type="journal article" date="2015" name="Genome Biol.">
        <title>Comparative genomics of Steinernema reveals deeply conserved gene regulatory networks.</title>
        <authorList>
            <person name="Dillman A.R."/>
            <person name="Macchietto M."/>
            <person name="Porter C.F."/>
            <person name="Rogers A."/>
            <person name="Williams B."/>
            <person name="Antoshechkin I."/>
            <person name="Lee M.M."/>
            <person name="Goodwin Z."/>
            <person name="Lu X."/>
            <person name="Lewis E.E."/>
            <person name="Goodrich-Blair H."/>
            <person name="Stock S.P."/>
            <person name="Adams B.J."/>
            <person name="Sternberg P.W."/>
            <person name="Mortazavi A."/>
        </authorList>
    </citation>
    <scope>NUCLEOTIDE SEQUENCE [LARGE SCALE GENOMIC DNA]</scope>
    <source>
        <strain evidence="1 2">ALL</strain>
    </source>
</reference>
<dbReference type="EMBL" id="AZBU02000009">
    <property type="protein sequence ID" value="TKR64463.1"/>
    <property type="molecule type" value="Genomic_DNA"/>
</dbReference>
<dbReference type="Proteomes" id="UP000298663">
    <property type="component" value="Unassembled WGS sequence"/>
</dbReference>
<gene>
    <name evidence="1" type="ORF">L596_024990</name>
</gene>
<keyword evidence="2" id="KW-1185">Reference proteome</keyword>
<sequence length="68" mass="7959">MADLWPYHLSKLQDTRRDQIKWGFKKAIQVRWTLAPGLPGSQPERVEFYQTRRSAAEVPSDAFVRDGR</sequence>
<accession>A0A4U5M7B2</accession>
<dbReference type="AlphaFoldDB" id="A0A4U5M7B2"/>
<organism evidence="1 2">
    <name type="scientific">Steinernema carpocapsae</name>
    <name type="common">Entomopathogenic nematode</name>
    <dbReference type="NCBI Taxonomy" id="34508"/>
    <lineage>
        <taxon>Eukaryota</taxon>
        <taxon>Metazoa</taxon>
        <taxon>Ecdysozoa</taxon>
        <taxon>Nematoda</taxon>
        <taxon>Chromadorea</taxon>
        <taxon>Rhabditida</taxon>
        <taxon>Tylenchina</taxon>
        <taxon>Panagrolaimomorpha</taxon>
        <taxon>Strongyloidoidea</taxon>
        <taxon>Steinernematidae</taxon>
        <taxon>Steinernema</taxon>
    </lineage>
</organism>
<comment type="caution">
    <text evidence="1">The sequence shown here is derived from an EMBL/GenBank/DDBJ whole genome shotgun (WGS) entry which is preliminary data.</text>
</comment>
<proteinExistence type="predicted"/>
<protein>
    <submittedName>
        <fullName evidence="1">Uncharacterized protein</fullName>
    </submittedName>
</protein>
<evidence type="ECO:0000313" key="2">
    <source>
        <dbReference type="Proteomes" id="UP000298663"/>
    </source>
</evidence>
<evidence type="ECO:0000313" key="1">
    <source>
        <dbReference type="EMBL" id="TKR64463.1"/>
    </source>
</evidence>
<name>A0A4U5M7B2_STECR</name>